<proteinExistence type="predicted"/>
<comment type="caution">
    <text evidence="3">The sequence shown here is derived from an EMBL/GenBank/DDBJ whole genome shotgun (WGS) entry which is preliminary data.</text>
</comment>
<evidence type="ECO:0000313" key="3">
    <source>
        <dbReference type="EMBL" id="MUV05051.1"/>
    </source>
</evidence>
<dbReference type="Proteomes" id="UP000433945">
    <property type="component" value="Unassembled WGS sequence"/>
</dbReference>
<dbReference type="SUPFAM" id="SSF48371">
    <property type="entry name" value="ARM repeat"/>
    <property type="match status" value="1"/>
</dbReference>
<keyword evidence="4" id="KW-1185">Reference proteome</keyword>
<evidence type="ECO:0000313" key="4">
    <source>
        <dbReference type="Proteomes" id="UP000433945"/>
    </source>
</evidence>
<dbReference type="EMBL" id="WOWP01000059">
    <property type="protein sequence ID" value="MUV05051.1"/>
    <property type="molecule type" value="Genomic_DNA"/>
</dbReference>
<organism evidence="3 4">
    <name type="scientific">Flavobacterium rakeshii</name>
    <dbReference type="NCBI Taxonomy" id="1038845"/>
    <lineage>
        <taxon>Bacteria</taxon>
        <taxon>Pseudomonadati</taxon>
        <taxon>Bacteroidota</taxon>
        <taxon>Flavobacteriia</taxon>
        <taxon>Flavobacteriales</taxon>
        <taxon>Flavobacteriaceae</taxon>
        <taxon>Flavobacterium</taxon>
    </lineage>
</organism>
<protein>
    <recommendedName>
        <fullName evidence="2">Tox-MPTase4 domain-containing protein</fullName>
    </recommendedName>
</protein>
<feature type="region of interest" description="Disordered" evidence="1">
    <location>
        <begin position="10"/>
        <end position="39"/>
    </location>
</feature>
<sequence>MDFINLIPFPENQTDGFSFNPESGFPPPDSDNQSTQSKFPKFPNEVDFSNLTTKQIGDQYYEKPIINNDGVIIYVDPEDSDLETIILDEVVIENNRFFMDFDGLSVVLYAGRDGARLLDQYSRTQVGSKEIALFLEIDDSTNYFGSVMRILAGSQINSVKGLPHKEIARFAQSKGVSISARDMKDFLKEKLDGSKGGVIRFLMKCISSVAKVSTFIFDGLAEFFDKTIPDVLDVFRIEDDGWNSDSYFFIPDKLIAFLDDPDKNNSTVVFNKIINPFFKIIENISGAGLKCIDLLEKFLPDKVYKKIRKVIESINVQIKDIKTYFKESIDVFLQMLSTSLKAFNAMLCGFVNSIVDFVKGIFQIIGIIFTITSEIVKISDNLLFYTEYISEIIENFIGAIVNIDYPGLFKQMLKAPVKIYNSIKKFLQNGISIDIDVVEVCYYVGYIIGLIVQTILEILFTGGTVTVAKIAEHLKAPFVAVGNIIKTAVKSAKTVFQRVLDFISFIVSKLKKPKQLIDDFIKFVDELLNGVGEKNRLDNIDNYLEEYNGASAIVRGRYRGQVIDKVSLSKISDYLKKLNVEFQIGSAKGSVKVDGFVYPSGKVYVLKPGQGALFITDGVKKRIVLRENATVYEFLHELMHLRDCEIRGMMGFKSISRYEKEKFVFEKMLYYRKFLNRKELHHAKGYIDEVCYRYGYEDLNEFGFNVNTIPLKRQKININKILNLE</sequence>
<feature type="domain" description="Tox-MPTase4" evidence="2">
    <location>
        <begin position="619"/>
        <end position="689"/>
    </location>
</feature>
<dbReference type="InterPro" id="IPR016024">
    <property type="entry name" value="ARM-type_fold"/>
</dbReference>
<name>A0A6N8HH77_9FLAO</name>
<evidence type="ECO:0000256" key="1">
    <source>
        <dbReference type="SAM" id="MobiDB-lite"/>
    </source>
</evidence>
<dbReference type="OrthoDB" id="1324136at2"/>
<feature type="compositionally biased region" description="Polar residues" evidence="1">
    <location>
        <begin position="11"/>
        <end position="21"/>
    </location>
</feature>
<dbReference type="Pfam" id="PF15640">
    <property type="entry name" value="Tox-MPTase4"/>
    <property type="match status" value="1"/>
</dbReference>
<evidence type="ECO:0000259" key="2">
    <source>
        <dbReference type="Pfam" id="PF15640"/>
    </source>
</evidence>
<accession>A0A6N8HH77</accession>
<dbReference type="AlphaFoldDB" id="A0A6N8HH77"/>
<reference evidence="3 4" key="1">
    <citation type="submission" date="2019-12" db="EMBL/GenBank/DDBJ databases">
        <authorList>
            <person name="Sun J.-Q."/>
        </authorList>
    </citation>
    <scope>NUCLEOTIDE SEQUENCE [LARGE SCALE GENOMIC DNA]</scope>
    <source>
        <strain evidence="3 4">JCM 17928</strain>
    </source>
</reference>
<gene>
    <name evidence="3" type="ORF">GN157_15140</name>
</gene>
<dbReference type="InterPro" id="IPR028912">
    <property type="entry name" value="Tox-MPTase4_dom"/>
</dbReference>
<dbReference type="RefSeq" id="WP_157484346.1">
    <property type="nucleotide sequence ID" value="NZ_WOWP01000059.1"/>
</dbReference>